<feature type="compositionally biased region" description="Low complexity" evidence="6">
    <location>
        <begin position="255"/>
        <end position="281"/>
    </location>
</feature>
<dbReference type="InterPro" id="IPR018936">
    <property type="entry name" value="PI3/4_kinase_CS"/>
</dbReference>
<feature type="region of interest" description="Disordered" evidence="6">
    <location>
        <begin position="1"/>
        <end position="56"/>
    </location>
</feature>
<dbReference type="GeneID" id="43581079"/>
<evidence type="ECO:0000313" key="9">
    <source>
        <dbReference type="EMBL" id="VVT49417.1"/>
    </source>
</evidence>
<gene>
    <name evidence="9" type="ORF">SAPINGB_P002260</name>
</gene>
<dbReference type="InterPro" id="IPR016024">
    <property type="entry name" value="ARM-type_fold"/>
</dbReference>
<feature type="region of interest" description="Disordered" evidence="6">
    <location>
        <begin position="429"/>
        <end position="449"/>
    </location>
</feature>
<feature type="compositionally biased region" description="Low complexity" evidence="6">
    <location>
        <begin position="1"/>
        <end position="54"/>
    </location>
</feature>
<evidence type="ECO:0000256" key="4">
    <source>
        <dbReference type="ARBA" id="ARBA00022679"/>
    </source>
</evidence>
<dbReference type="InterPro" id="IPR001263">
    <property type="entry name" value="PI3K_accessory_dom"/>
</dbReference>
<dbReference type="SUPFAM" id="SSF56112">
    <property type="entry name" value="Protein kinase-like (PK-like)"/>
    <property type="match status" value="1"/>
</dbReference>
<dbReference type="PROSITE" id="PS00916">
    <property type="entry name" value="PI3_4_KINASE_2"/>
    <property type="match status" value="1"/>
</dbReference>
<evidence type="ECO:0000313" key="10">
    <source>
        <dbReference type="Proteomes" id="UP000398389"/>
    </source>
</evidence>
<evidence type="ECO:0000256" key="5">
    <source>
        <dbReference type="ARBA" id="ARBA00022777"/>
    </source>
</evidence>
<dbReference type="InterPro" id="IPR011009">
    <property type="entry name" value="Kinase-like_dom_sf"/>
</dbReference>
<dbReference type="SMART" id="SM00146">
    <property type="entry name" value="PI3Kc"/>
    <property type="match status" value="1"/>
</dbReference>
<dbReference type="RefSeq" id="XP_031852870.1">
    <property type="nucleotide sequence ID" value="XM_031996979.1"/>
</dbReference>
<dbReference type="PANTHER" id="PTHR10048:SF22">
    <property type="entry name" value="PHOSPHATIDYLINOSITOL 4-KINASE BETA"/>
    <property type="match status" value="1"/>
</dbReference>
<dbReference type="InterPro" id="IPR049160">
    <property type="entry name" value="PI4KB-PIK1_PIK"/>
</dbReference>
<dbReference type="EMBL" id="CABVLU010000002">
    <property type="protein sequence ID" value="VVT49417.1"/>
    <property type="molecule type" value="Genomic_DNA"/>
</dbReference>
<dbReference type="InterPro" id="IPR015433">
    <property type="entry name" value="PI3/4_kinase"/>
</dbReference>
<dbReference type="Gene3D" id="6.10.140.1260">
    <property type="match status" value="1"/>
</dbReference>
<proteinExistence type="inferred from homology"/>
<dbReference type="CDD" id="cd05168">
    <property type="entry name" value="PI4Kc_III_beta"/>
    <property type="match status" value="1"/>
</dbReference>
<dbReference type="GO" id="GO:0016020">
    <property type="term" value="C:membrane"/>
    <property type="evidence" value="ECO:0007669"/>
    <property type="project" value="TreeGrafter"/>
</dbReference>
<dbReference type="GO" id="GO:0005737">
    <property type="term" value="C:cytoplasm"/>
    <property type="evidence" value="ECO:0007669"/>
    <property type="project" value="TreeGrafter"/>
</dbReference>
<dbReference type="OrthoDB" id="10264149at2759"/>
<feature type="domain" description="PIK helical" evidence="8">
    <location>
        <begin position="1"/>
        <end position="182"/>
    </location>
</feature>
<dbReference type="Gene3D" id="1.25.40.70">
    <property type="entry name" value="Phosphatidylinositol 3-kinase, accessory domain (PIK)"/>
    <property type="match status" value="1"/>
</dbReference>
<feature type="region of interest" description="Disordered" evidence="6">
    <location>
        <begin position="255"/>
        <end position="303"/>
    </location>
</feature>
<dbReference type="GO" id="GO:0004430">
    <property type="term" value="F:1-phosphatidylinositol 4-kinase activity"/>
    <property type="evidence" value="ECO:0007669"/>
    <property type="project" value="UniProtKB-EC"/>
</dbReference>
<dbReference type="InterPro" id="IPR021601">
    <property type="entry name" value="Phosphatidylino_kinase_fungi"/>
</dbReference>
<dbReference type="InterPro" id="IPR036940">
    <property type="entry name" value="PI3/4_kinase_cat_sf"/>
</dbReference>
<dbReference type="PANTHER" id="PTHR10048">
    <property type="entry name" value="PHOSPHATIDYLINOSITOL KINASE"/>
    <property type="match status" value="1"/>
</dbReference>
<evidence type="ECO:0000259" key="7">
    <source>
        <dbReference type="PROSITE" id="PS50290"/>
    </source>
</evidence>
<dbReference type="InterPro" id="IPR042236">
    <property type="entry name" value="PI3K_accessory_sf"/>
</dbReference>
<organism evidence="9 10">
    <name type="scientific">Magnusiomyces paraingens</name>
    <dbReference type="NCBI Taxonomy" id="2606893"/>
    <lineage>
        <taxon>Eukaryota</taxon>
        <taxon>Fungi</taxon>
        <taxon>Dikarya</taxon>
        <taxon>Ascomycota</taxon>
        <taxon>Saccharomycotina</taxon>
        <taxon>Dipodascomycetes</taxon>
        <taxon>Dipodascales</taxon>
        <taxon>Dipodascaceae</taxon>
        <taxon>Magnusiomyces</taxon>
    </lineage>
</organism>
<dbReference type="Proteomes" id="UP000398389">
    <property type="component" value="Unassembled WGS sequence"/>
</dbReference>
<dbReference type="SUPFAM" id="SSF48371">
    <property type="entry name" value="ARM repeat"/>
    <property type="match status" value="1"/>
</dbReference>
<dbReference type="PROSITE" id="PS50290">
    <property type="entry name" value="PI3_4_KINASE_3"/>
    <property type="match status" value="1"/>
</dbReference>
<dbReference type="AlphaFoldDB" id="A0A5E8BDM6"/>
<dbReference type="InterPro" id="IPR000403">
    <property type="entry name" value="PI3/4_kinase_cat_dom"/>
</dbReference>
<feature type="compositionally biased region" description="Low complexity" evidence="6">
    <location>
        <begin position="429"/>
        <end position="445"/>
    </location>
</feature>
<dbReference type="GO" id="GO:0048015">
    <property type="term" value="P:phosphatidylinositol-mediated signaling"/>
    <property type="evidence" value="ECO:0007669"/>
    <property type="project" value="TreeGrafter"/>
</dbReference>
<accession>A0A5E8BDM6</accession>
<comment type="catalytic activity">
    <reaction evidence="1">
        <text>a 1,2-diacyl-sn-glycero-3-phospho-(1D-myo-inositol) + ATP = a 1,2-diacyl-sn-glycero-3-phospho-(1D-myo-inositol 4-phosphate) + ADP + H(+)</text>
        <dbReference type="Rhea" id="RHEA:19877"/>
        <dbReference type="ChEBI" id="CHEBI:15378"/>
        <dbReference type="ChEBI" id="CHEBI:30616"/>
        <dbReference type="ChEBI" id="CHEBI:57880"/>
        <dbReference type="ChEBI" id="CHEBI:58178"/>
        <dbReference type="ChEBI" id="CHEBI:456216"/>
        <dbReference type="EC" id="2.7.1.67"/>
    </reaction>
</comment>
<dbReference type="PROSITE" id="PS51545">
    <property type="entry name" value="PIK_HELICAL"/>
    <property type="match status" value="1"/>
</dbReference>
<evidence type="ECO:0000256" key="6">
    <source>
        <dbReference type="SAM" id="MobiDB-lite"/>
    </source>
</evidence>
<evidence type="ECO:0000256" key="3">
    <source>
        <dbReference type="ARBA" id="ARBA00012169"/>
    </source>
</evidence>
<feature type="region of interest" description="Disordered" evidence="6">
    <location>
        <begin position="637"/>
        <end position="659"/>
    </location>
</feature>
<protein>
    <recommendedName>
        <fullName evidence="3">1-phosphatidylinositol 4-kinase</fullName>
        <ecNumber evidence="3">2.7.1.67</ecNumber>
    </recommendedName>
</protein>
<dbReference type="Pfam" id="PF00454">
    <property type="entry name" value="PI3_PI4_kinase"/>
    <property type="match status" value="1"/>
</dbReference>
<keyword evidence="10" id="KW-1185">Reference proteome</keyword>
<dbReference type="FunFam" id="1.10.1070.11:FF:000016">
    <property type="entry name" value="PIK1p Phosphatidylinositol 4-kinase"/>
    <property type="match status" value="1"/>
</dbReference>
<sequence length="1092" mass="120443">MSLQESSSNTLNPTSNSNPQSNPNPNPNSQLQPQPTSSSSQINSSTSSTSSPSTHITHAPISVTTAGGYSFLLRFIDSPQFTLFHCISYLERYADEIGIHFYLAQKLRHYPDEDVEFFIPQIVQLHVTIKTDSLALEDLIIELCSRSTHSAVLIFWQVQAHLTELSDEPESHGFIVCQRLMAKLQHVLFNVGLPPDDKINENTLPALVLAGSLATGLGLPGAVDYIKPLVVSQGKKKRSLIFQLAHKAGSAVFSPTSNSFRRSVSSSSPSSPSTSSSAPPNLTRHTSLSTSQLNPGSKPYSAHYDVNATSPDLSLPAYLNYRHDIYHNKIPTVQSTLEGNSNESEISILSPSYQVQLRNVNVLKSNYFYCETQFMDALHKISNKLSQVPKQARLSALRVEIAMLNKDLPAEVDIPLLLSNTVSSAASTRSLTSSSSTATTATTSSYPHDFHLGDLPKQNRLIRIVPSEAVLLNSAERVPYLLLIEYIRNDVDFNPASEKNRAILNQEVNRRHIFDTLSVPVLGDFQHSFSAPSSTRNSEDVNMFSTVTPQSRLSRQRTPSTWSLPSSSSSSKMSSSRDGNSRLARSEIVPKEESDMGDISVIDLFDDNKRTMSQLSASLSSLASLGSSYFSYGKNNNSSNGRNSSSNNNNGFTASPRSSDLSFSPAYMTPLQNFQNDEIDELAARMRTAAVMINQLESAGGAKLSKEEVERIKSRIISSMQSMEEHTVYQSNNMLGAAGERKLENDLIIAGIDDDSSDRAGSSGSTSSNNGGRLKRHSRNLSTASNNKTPLSLGEDWKAKKERIRRASPYGHFPGWDLFSCIVKTGSDLRQEAFACQLIQAMQMCWERNNTGVWVKRMRILITHNSAGLVETITNALSIHSIKKAMSTTLENSSSSAKSVIPSLKHYFETTFGAGTPQYEQAVDNFVRSLAAYSVICYLLQIKDRHNGNILLDNIGHIVHIDFGFLLSNSPGSVGFETSPFKLTHEYVDLMGGADSETFVLFKSLVRQAFKDIRKEAESIIILVEMMQRDSTLPCFASGTATAHQLRQRFQLQMSDSEVDSFVDHTLIQKSFGSFSTRLYDQYQLLTQGIYS</sequence>
<feature type="compositionally biased region" description="Polar residues" evidence="6">
    <location>
        <begin position="283"/>
        <end position="295"/>
    </location>
</feature>
<name>A0A5E8BDM6_9ASCO</name>
<feature type="compositionally biased region" description="Polar residues" evidence="6">
    <location>
        <begin position="780"/>
        <end position="790"/>
    </location>
</feature>
<comment type="similarity">
    <text evidence="2">Belongs to the PI3/PI4-kinase family. Type III PI4K subfamily.</text>
</comment>
<dbReference type="EC" id="2.7.1.67" evidence="3"/>
<dbReference type="Pfam" id="PF11522">
    <property type="entry name" value="Pik1"/>
    <property type="match status" value="1"/>
</dbReference>
<feature type="compositionally biased region" description="Low complexity" evidence="6">
    <location>
        <begin position="637"/>
        <end position="651"/>
    </location>
</feature>
<evidence type="ECO:0000259" key="8">
    <source>
        <dbReference type="PROSITE" id="PS51545"/>
    </source>
</evidence>
<dbReference type="Pfam" id="PF21245">
    <property type="entry name" value="PI4KB-PIK1_PIK"/>
    <property type="match status" value="1"/>
</dbReference>
<dbReference type="InterPro" id="IPR057754">
    <property type="entry name" value="PI4-kinase_beta/PIK1_cat"/>
</dbReference>
<evidence type="ECO:0000256" key="1">
    <source>
        <dbReference type="ARBA" id="ARBA00001686"/>
    </source>
</evidence>
<feature type="region of interest" description="Disordered" evidence="6">
    <location>
        <begin position="547"/>
        <end position="591"/>
    </location>
</feature>
<keyword evidence="4" id="KW-0808">Transferase</keyword>
<reference evidence="9 10" key="1">
    <citation type="submission" date="2019-09" db="EMBL/GenBank/DDBJ databases">
        <authorList>
            <person name="Brejova B."/>
        </authorList>
    </citation>
    <scope>NUCLEOTIDE SEQUENCE [LARGE SCALE GENOMIC DNA]</scope>
</reference>
<feature type="region of interest" description="Disordered" evidence="6">
    <location>
        <begin position="754"/>
        <end position="794"/>
    </location>
</feature>
<dbReference type="Gene3D" id="3.30.1010.10">
    <property type="entry name" value="Phosphatidylinositol 3-kinase Catalytic Subunit, Chain A, domain 4"/>
    <property type="match status" value="1"/>
</dbReference>
<feature type="compositionally biased region" description="Low complexity" evidence="6">
    <location>
        <begin position="759"/>
        <end position="772"/>
    </location>
</feature>
<dbReference type="GO" id="GO:0046854">
    <property type="term" value="P:phosphatidylinositol phosphate biosynthetic process"/>
    <property type="evidence" value="ECO:0007669"/>
    <property type="project" value="InterPro"/>
</dbReference>
<dbReference type="Gene3D" id="1.10.1070.11">
    <property type="entry name" value="Phosphatidylinositol 3-/4-kinase, catalytic domain"/>
    <property type="match status" value="1"/>
</dbReference>
<keyword evidence="5" id="KW-0418">Kinase</keyword>
<evidence type="ECO:0000256" key="2">
    <source>
        <dbReference type="ARBA" id="ARBA00006209"/>
    </source>
</evidence>
<feature type="compositionally biased region" description="Low complexity" evidence="6">
    <location>
        <begin position="560"/>
        <end position="578"/>
    </location>
</feature>
<feature type="compositionally biased region" description="Polar residues" evidence="6">
    <location>
        <begin position="547"/>
        <end position="559"/>
    </location>
</feature>
<feature type="domain" description="PI3K/PI4K catalytic" evidence="7">
    <location>
        <begin position="798"/>
        <end position="1075"/>
    </location>
</feature>